<sequence>MTRMNKTFTEQMVFMTVTLLIVKVLSALYRVPYQNILGDEGLYVYNQIYPFIGLCTICALYGIPSAYAEYLKRGFIFRRLHVSLFLCFIVVLSILIHMYRHILASWMGDDQLSSLIEIVAIIIPITIVLGMIRGIFHYHQYSEVVSISQLVEQIVRVIVIAIAIYLYFSIGLSLYSAAKVALFGSVLGMILTTFVLFMKYRHIKGEHYNIIHMNTKSSRYIEFFILMIAFILTHILMLTIQSIDAFTVLNFIGSHWTIDNTMAAKGVFDRSYSFIQIGLIVATTFGFILIPYLDATNISYSLKLLKKSIKWVMLFSTLVTVGLINIMPMMNQAFFKTNQMNSELSLNMITIIVVSIAIVLMSYLLTINAYKVVMSGFATMAVVKVFLNMLLLPIVDFYAISLANVMAMIIFNIILFIVLYKHIAAVIHDENMLDDSLSATETARLLTNKNEATIPNKMKKQDVLWGVNLFLVCFIMTLLLQAMLYIFSPIVTTRLDALILMSSMVLIGAAIVLVCIKLFELLTVEEATELPIIKKIIK</sequence>
<feature type="transmembrane region" description="Helical" evidence="6">
    <location>
        <begin position="499"/>
        <end position="519"/>
    </location>
</feature>
<dbReference type="PANTHER" id="PTHR30250:SF29">
    <property type="entry name" value="POLYSACCHARIDE BIOSYNTHESIS PROTEIN C-TERMINAL DOMAIN-CONTAINING PROTEIN"/>
    <property type="match status" value="1"/>
</dbReference>
<keyword evidence="4 6" id="KW-1133">Transmembrane helix</keyword>
<dbReference type="InterPro" id="IPR050833">
    <property type="entry name" value="Poly_Biosynth_Transport"/>
</dbReference>
<dbReference type="RefSeq" id="WP_123808739.1">
    <property type="nucleotide sequence ID" value="NZ_RKRK01000007.1"/>
</dbReference>
<dbReference type="Pfam" id="PF01943">
    <property type="entry name" value="Polysacc_synt"/>
    <property type="match status" value="1"/>
</dbReference>
<evidence type="ECO:0000256" key="4">
    <source>
        <dbReference type="ARBA" id="ARBA00022989"/>
    </source>
</evidence>
<feature type="transmembrane region" description="Helical" evidence="6">
    <location>
        <begin position="397"/>
        <end position="420"/>
    </location>
</feature>
<proteinExistence type="predicted"/>
<organism evidence="7 8">
    <name type="scientific">Abyssicoccus albus</name>
    <dbReference type="NCBI Taxonomy" id="1817405"/>
    <lineage>
        <taxon>Bacteria</taxon>
        <taxon>Bacillati</taxon>
        <taxon>Bacillota</taxon>
        <taxon>Bacilli</taxon>
        <taxon>Bacillales</taxon>
        <taxon>Abyssicoccaceae</taxon>
    </lineage>
</organism>
<dbReference type="EMBL" id="RKRK01000007">
    <property type="protein sequence ID" value="RPF54472.1"/>
    <property type="molecule type" value="Genomic_DNA"/>
</dbReference>
<evidence type="ECO:0000256" key="6">
    <source>
        <dbReference type="SAM" id="Phobius"/>
    </source>
</evidence>
<keyword evidence="3 6" id="KW-0812">Transmembrane</keyword>
<dbReference type="InterPro" id="IPR002797">
    <property type="entry name" value="Polysacc_synth"/>
</dbReference>
<feature type="transmembrane region" description="Helical" evidence="6">
    <location>
        <begin position="463"/>
        <end position="487"/>
    </location>
</feature>
<reference evidence="7 8" key="1">
    <citation type="submission" date="2018-11" db="EMBL/GenBank/DDBJ databases">
        <title>Genomic Encyclopedia of Type Strains, Phase IV (KMG-IV): sequencing the most valuable type-strain genomes for metagenomic binning, comparative biology and taxonomic classification.</title>
        <authorList>
            <person name="Goeker M."/>
        </authorList>
    </citation>
    <scope>NUCLEOTIDE SEQUENCE [LARGE SCALE GENOMIC DNA]</scope>
    <source>
        <strain evidence="7 8">DSM 29158</strain>
    </source>
</reference>
<dbReference type="OrthoDB" id="9775950at2"/>
<feature type="transmembrane region" description="Helical" evidence="6">
    <location>
        <begin position="272"/>
        <end position="290"/>
    </location>
</feature>
<keyword evidence="5 6" id="KW-0472">Membrane</keyword>
<evidence type="ECO:0000256" key="1">
    <source>
        <dbReference type="ARBA" id="ARBA00004651"/>
    </source>
</evidence>
<dbReference type="GO" id="GO:0005886">
    <property type="term" value="C:plasma membrane"/>
    <property type="evidence" value="ECO:0007669"/>
    <property type="project" value="UniProtKB-SubCell"/>
</dbReference>
<feature type="transmembrane region" description="Helical" evidence="6">
    <location>
        <begin position="12"/>
        <end position="29"/>
    </location>
</feature>
<keyword evidence="2" id="KW-1003">Cell membrane</keyword>
<comment type="caution">
    <text evidence="7">The sequence shown here is derived from an EMBL/GenBank/DDBJ whole genome shotgun (WGS) entry which is preliminary data.</text>
</comment>
<feature type="transmembrane region" description="Helical" evidence="6">
    <location>
        <begin position="181"/>
        <end position="200"/>
    </location>
</feature>
<keyword evidence="8" id="KW-1185">Reference proteome</keyword>
<comment type="subcellular location">
    <subcellularLocation>
        <location evidence="1">Cell membrane</location>
        <topology evidence="1">Multi-pass membrane protein</topology>
    </subcellularLocation>
</comment>
<feature type="transmembrane region" description="Helical" evidence="6">
    <location>
        <begin position="346"/>
        <end position="365"/>
    </location>
</feature>
<feature type="transmembrane region" description="Helical" evidence="6">
    <location>
        <begin position="153"/>
        <end position="175"/>
    </location>
</feature>
<feature type="transmembrane region" description="Helical" evidence="6">
    <location>
        <begin position="220"/>
        <end position="240"/>
    </location>
</feature>
<feature type="transmembrane region" description="Helical" evidence="6">
    <location>
        <begin position="311"/>
        <end position="334"/>
    </location>
</feature>
<name>A0A3N5C4W6_9BACL</name>
<evidence type="ECO:0000313" key="8">
    <source>
        <dbReference type="Proteomes" id="UP000277108"/>
    </source>
</evidence>
<gene>
    <name evidence="7" type="ORF">EDD62_1774</name>
</gene>
<dbReference type="Proteomes" id="UP000277108">
    <property type="component" value="Unassembled WGS sequence"/>
</dbReference>
<evidence type="ECO:0000256" key="5">
    <source>
        <dbReference type="ARBA" id="ARBA00023136"/>
    </source>
</evidence>
<feature type="transmembrane region" description="Helical" evidence="6">
    <location>
        <begin position="372"/>
        <end position="391"/>
    </location>
</feature>
<dbReference type="PANTHER" id="PTHR30250">
    <property type="entry name" value="PST FAMILY PREDICTED COLANIC ACID TRANSPORTER"/>
    <property type="match status" value="1"/>
</dbReference>
<feature type="transmembrane region" description="Helical" evidence="6">
    <location>
        <begin position="111"/>
        <end position="132"/>
    </location>
</feature>
<evidence type="ECO:0000256" key="2">
    <source>
        <dbReference type="ARBA" id="ARBA00022475"/>
    </source>
</evidence>
<evidence type="ECO:0000313" key="7">
    <source>
        <dbReference type="EMBL" id="RPF54472.1"/>
    </source>
</evidence>
<dbReference type="AlphaFoldDB" id="A0A3N5C4W6"/>
<accession>A0A3N5C4W6</accession>
<evidence type="ECO:0000256" key="3">
    <source>
        <dbReference type="ARBA" id="ARBA00022692"/>
    </source>
</evidence>
<feature type="transmembrane region" description="Helical" evidence="6">
    <location>
        <begin position="49"/>
        <end position="68"/>
    </location>
</feature>
<feature type="transmembrane region" description="Helical" evidence="6">
    <location>
        <begin position="80"/>
        <end position="99"/>
    </location>
</feature>
<protein>
    <submittedName>
        <fullName evidence="7">PST family polysaccharide transporter</fullName>
    </submittedName>
</protein>